<feature type="region of interest" description="Disordered" evidence="1">
    <location>
        <begin position="120"/>
        <end position="173"/>
    </location>
</feature>
<organism evidence="2 3">
    <name type="scientific">Chlorella vulgaris</name>
    <name type="common">Green alga</name>
    <dbReference type="NCBI Taxonomy" id="3077"/>
    <lineage>
        <taxon>Eukaryota</taxon>
        <taxon>Viridiplantae</taxon>
        <taxon>Chlorophyta</taxon>
        <taxon>core chlorophytes</taxon>
        <taxon>Trebouxiophyceae</taxon>
        <taxon>Chlorellales</taxon>
        <taxon>Chlorellaceae</taxon>
        <taxon>Chlorella clade</taxon>
        <taxon>Chlorella</taxon>
    </lineage>
</organism>
<sequence>MQISACRGLSVGPGGQQAAARGRAGFGASGATPGAAELFLRAVARQTPCTRAQLRVDAFAQGCRFPGSSDDGTYERVLRYPNGDERRIRYPLPPTPEEASSEDLTDGCWANTCWEFREQHWGGPPPRSGGGTATAERVRSAAVSPPAAPSPADFMPRQPPLAEPESTPLPSSPMELLRFLTSPEHQQSQQQLWDNVRASYEVLSEVPWVAPKPLYLLATQQQQARQQQHQAAQQQAQQQAHGQPGAPAPGLTYCLRTRVARQDQEDELSRVLQRRAADGSPLIRCSEMRDGVVAFEDEADAERYGQMLEAEGSAEVSIARCNSHALFRSVQDVRAVVVLLRGGGSFLPQPHQLSTSLRSQPEAGGGGGEPLFD</sequence>
<gene>
    <name evidence="2" type="ORF">D9Q98_010161</name>
</gene>
<proteinExistence type="predicted"/>
<feature type="region of interest" description="Disordered" evidence="1">
    <location>
        <begin position="226"/>
        <end position="247"/>
    </location>
</feature>
<dbReference type="Pfam" id="PF11360">
    <property type="entry name" value="DUF3110"/>
    <property type="match status" value="1"/>
</dbReference>
<comment type="caution">
    <text evidence="2">The sequence shown here is derived from an EMBL/GenBank/DDBJ whole genome shotgun (WGS) entry which is preliminary data.</text>
</comment>
<accession>A0A9D4YWJ9</accession>
<feature type="region of interest" description="Disordered" evidence="1">
    <location>
        <begin position="350"/>
        <end position="373"/>
    </location>
</feature>
<dbReference type="PANTHER" id="PTHR37178">
    <property type="entry name" value="PLANT/PROTEIN"/>
    <property type="match status" value="1"/>
</dbReference>
<dbReference type="PANTHER" id="PTHR37178:SF1">
    <property type="entry name" value="PLANT_PROTEIN"/>
    <property type="match status" value="1"/>
</dbReference>
<evidence type="ECO:0000313" key="3">
    <source>
        <dbReference type="Proteomes" id="UP001055712"/>
    </source>
</evidence>
<dbReference type="EMBL" id="SIDB01000008">
    <property type="protein sequence ID" value="KAI3429849.1"/>
    <property type="molecule type" value="Genomic_DNA"/>
</dbReference>
<dbReference type="InterPro" id="IPR021503">
    <property type="entry name" value="DUF3110"/>
</dbReference>
<feature type="compositionally biased region" description="Gly residues" evidence="1">
    <location>
        <begin position="363"/>
        <end position="373"/>
    </location>
</feature>
<dbReference type="Proteomes" id="UP001055712">
    <property type="component" value="Unassembled WGS sequence"/>
</dbReference>
<dbReference type="AlphaFoldDB" id="A0A9D4YWJ9"/>
<evidence type="ECO:0000256" key="1">
    <source>
        <dbReference type="SAM" id="MobiDB-lite"/>
    </source>
</evidence>
<reference evidence="2" key="1">
    <citation type="journal article" date="2019" name="Plant J.">
        <title>Chlorella vulgaris genome assembly and annotation reveals the molecular basis for metabolic acclimation to high light conditions.</title>
        <authorList>
            <person name="Cecchin M."/>
            <person name="Marcolungo L."/>
            <person name="Rossato M."/>
            <person name="Girolomoni L."/>
            <person name="Cosentino E."/>
            <person name="Cuine S."/>
            <person name="Li-Beisson Y."/>
            <person name="Delledonne M."/>
            <person name="Ballottari M."/>
        </authorList>
    </citation>
    <scope>NUCLEOTIDE SEQUENCE</scope>
    <source>
        <strain evidence="2">211/11P</strain>
    </source>
</reference>
<keyword evidence="3" id="KW-1185">Reference proteome</keyword>
<dbReference type="OrthoDB" id="566751at2759"/>
<feature type="region of interest" description="Disordered" evidence="1">
    <location>
        <begin position="1"/>
        <end position="27"/>
    </location>
</feature>
<reference evidence="2" key="2">
    <citation type="submission" date="2020-11" db="EMBL/GenBank/DDBJ databases">
        <authorList>
            <person name="Cecchin M."/>
            <person name="Marcolungo L."/>
            <person name="Rossato M."/>
            <person name="Girolomoni L."/>
            <person name="Cosentino E."/>
            <person name="Cuine S."/>
            <person name="Li-Beisson Y."/>
            <person name="Delledonne M."/>
            <person name="Ballottari M."/>
        </authorList>
    </citation>
    <scope>NUCLEOTIDE SEQUENCE</scope>
    <source>
        <strain evidence="2">211/11P</strain>
        <tissue evidence="2">Whole cell</tissue>
    </source>
</reference>
<evidence type="ECO:0000313" key="2">
    <source>
        <dbReference type="EMBL" id="KAI3429849.1"/>
    </source>
</evidence>
<name>A0A9D4YWJ9_CHLVU</name>
<protein>
    <submittedName>
        <fullName evidence="2">Uncharacterized protein</fullName>
    </submittedName>
</protein>